<feature type="transmembrane region" description="Helical" evidence="6">
    <location>
        <begin position="309"/>
        <end position="331"/>
    </location>
</feature>
<feature type="transmembrane region" description="Helical" evidence="6">
    <location>
        <begin position="41"/>
        <end position="62"/>
    </location>
</feature>
<feature type="transmembrane region" description="Helical" evidence="6">
    <location>
        <begin position="221"/>
        <end position="241"/>
    </location>
</feature>
<feature type="transmembrane region" description="Helical" evidence="6">
    <location>
        <begin position="371"/>
        <end position="391"/>
    </location>
</feature>
<evidence type="ECO:0000259" key="7">
    <source>
        <dbReference type="PROSITE" id="PS50850"/>
    </source>
</evidence>
<protein>
    <recommendedName>
        <fullName evidence="7">Major facilitator superfamily (MFS) profile domain-containing protein</fullName>
    </recommendedName>
</protein>
<dbReference type="OrthoDB" id="9816124at2"/>
<dbReference type="InterPro" id="IPR053160">
    <property type="entry name" value="MFS_DHA3_Transporter"/>
</dbReference>
<dbReference type="AlphaFoldDB" id="A0A0A8X0V4"/>
<keyword evidence="9" id="KW-1185">Reference proteome</keyword>
<dbReference type="Proteomes" id="UP000031014">
    <property type="component" value="Unassembled WGS sequence"/>
</dbReference>
<dbReference type="GO" id="GO:0022857">
    <property type="term" value="F:transmembrane transporter activity"/>
    <property type="evidence" value="ECO:0007669"/>
    <property type="project" value="InterPro"/>
</dbReference>
<keyword evidence="2" id="KW-0813">Transport</keyword>
<dbReference type="SUPFAM" id="SSF103473">
    <property type="entry name" value="MFS general substrate transporter"/>
    <property type="match status" value="1"/>
</dbReference>
<dbReference type="InterPro" id="IPR011701">
    <property type="entry name" value="MFS"/>
</dbReference>
<dbReference type="RefSeq" id="WP_041964753.1">
    <property type="nucleotide sequence ID" value="NZ_BASE01000019.1"/>
</dbReference>
<feature type="transmembrane region" description="Helical" evidence="6">
    <location>
        <begin position="137"/>
        <end position="155"/>
    </location>
</feature>
<dbReference type="PANTHER" id="PTHR23530:SF1">
    <property type="entry name" value="PERMEASE, MAJOR FACILITATOR SUPERFAMILY-RELATED"/>
    <property type="match status" value="1"/>
</dbReference>
<feature type="transmembrane region" description="Helical" evidence="6">
    <location>
        <begin position="253"/>
        <end position="274"/>
    </location>
</feature>
<keyword evidence="3 6" id="KW-0812">Transmembrane</keyword>
<keyword evidence="5 6" id="KW-0472">Membrane</keyword>
<keyword evidence="4 6" id="KW-1133">Transmembrane helix</keyword>
<dbReference type="InterPro" id="IPR020846">
    <property type="entry name" value="MFS_dom"/>
</dbReference>
<sequence>MMKSLVFKYNSYYFLSNLVFQKGIFMLFLTTQRGIDNAEIAILQLSLLMGMFLSEVPTGILGDRFGRKFSVVTGLILLTSSSLGFIVFEHFWVLAILFFLEGLGMSFISGSDQSLLYDNLKQMNEEEQFLKTMSTSLGLSYISLAIASVIGGLIQEVSWNLVYGLSSIAILGSILFFVSIKELSFNQSESIDLLTKKVITQKKSIIGETAEYFKSYEGRKILQVFILLGAFEATCMAYFMFSQQFFHMLGLNVFVISIVFMAGRLLSGFSYFIAPKLAKKFSSRKVIISTMLGTSLFLVLNVFDFSFYYYVSFAAIVILPYISNVLNVNFIHSKIPSLTRASIMSVGSMIGSVSLGLAYLIIGFLLDATTLNITTAAIGIINLATALLYVIKTKSMEWGQTNDKAA</sequence>
<accession>A0A0A8X0V4</accession>
<evidence type="ECO:0000256" key="5">
    <source>
        <dbReference type="ARBA" id="ARBA00023136"/>
    </source>
</evidence>
<comment type="caution">
    <text evidence="8">The sequence shown here is derived from an EMBL/GenBank/DDBJ whole genome shotgun (WGS) entry which is preliminary data.</text>
</comment>
<dbReference type="EMBL" id="BASE01000019">
    <property type="protein sequence ID" value="GAM12849.1"/>
    <property type="molecule type" value="Genomic_DNA"/>
</dbReference>
<dbReference type="InterPro" id="IPR036259">
    <property type="entry name" value="MFS_trans_sf"/>
</dbReference>
<organism evidence="8 9">
    <name type="scientific">Mesobacillus selenatarsenatis (strain DSM 18680 / JCM 14380 / FERM P-15431 / SF-1)</name>
    <dbReference type="NCBI Taxonomy" id="1321606"/>
    <lineage>
        <taxon>Bacteria</taxon>
        <taxon>Bacillati</taxon>
        <taxon>Bacillota</taxon>
        <taxon>Bacilli</taxon>
        <taxon>Bacillales</taxon>
        <taxon>Bacillaceae</taxon>
        <taxon>Mesobacillus</taxon>
    </lineage>
</organism>
<evidence type="ECO:0000313" key="9">
    <source>
        <dbReference type="Proteomes" id="UP000031014"/>
    </source>
</evidence>
<feature type="transmembrane region" description="Helical" evidence="6">
    <location>
        <begin position="286"/>
        <end position="303"/>
    </location>
</feature>
<comment type="subcellular location">
    <subcellularLocation>
        <location evidence="1">Cell membrane</location>
        <topology evidence="1">Multi-pass membrane protein</topology>
    </subcellularLocation>
</comment>
<dbReference type="Gene3D" id="1.20.1250.20">
    <property type="entry name" value="MFS general substrate transporter like domains"/>
    <property type="match status" value="1"/>
</dbReference>
<dbReference type="PROSITE" id="PS50850">
    <property type="entry name" value="MFS"/>
    <property type="match status" value="1"/>
</dbReference>
<evidence type="ECO:0000256" key="2">
    <source>
        <dbReference type="ARBA" id="ARBA00022448"/>
    </source>
</evidence>
<evidence type="ECO:0000256" key="6">
    <source>
        <dbReference type="SAM" id="Phobius"/>
    </source>
</evidence>
<dbReference type="GO" id="GO:0005886">
    <property type="term" value="C:plasma membrane"/>
    <property type="evidence" value="ECO:0007669"/>
    <property type="project" value="UniProtKB-SubCell"/>
</dbReference>
<evidence type="ECO:0000256" key="1">
    <source>
        <dbReference type="ARBA" id="ARBA00004651"/>
    </source>
</evidence>
<evidence type="ECO:0000256" key="3">
    <source>
        <dbReference type="ARBA" id="ARBA00022692"/>
    </source>
</evidence>
<feature type="transmembrane region" description="Helical" evidence="6">
    <location>
        <begin position="161"/>
        <end position="180"/>
    </location>
</feature>
<reference evidence="8 9" key="1">
    <citation type="submission" date="2013-06" db="EMBL/GenBank/DDBJ databases">
        <title>Whole genome shotgun sequence of Bacillus selenatarsenatis SF-1.</title>
        <authorList>
            <person name="Kuroda M."/>
            <person name="Sei K."/>
            <person name="Yamashita M."/>
            <person name="Ike M."/>
        </authorList>
    </citation>
    <scope>NUCLEOTIDE SEQUENCE [LARGE SCALE GENOMIC DNA]</scope>
    <source>
        <strain evidence="8 9">SF-1</strain>
    </source>
</reference>
<dbReference type="STRING" id="1321606.SAMD00020551_0984"/>
<dbReference type="PANTHER" id="PTHR23530">
    <property type="entry name" value="TRANSPORT PROTEIN-RELATED"/>
    <property type="match status" value="1"/>
</dbReference>
<feature type="transmembrane region" description="Helical" evidence="6">
    <location>
        <begin position="94"/>
        <end position="116"/>
    </location>
</feature>
<evidence type="ECO:0000313" key="8">
    <source>
        <dbReference type="EMBL" id="GAM12849.1"/>
    </source>
</evidence>
<name>A0A0A8X0V4_MESS1</name>
<feature type="transmembrane region" description="Helical" evidence="6">
    <location>
        <begin position="12"/>
        <end position="29"/>
    </location>
</feature>
<evidence type="ECO:0000256" key="4">
    <source>
        <dbReference type="ARBA" id="ARBA00022989"/>
    </source>
</evidence>
<feature type="transmembrane region" description="Helical" evidence="6">
    <location>
        <begin position="69"/>
        <end position="88"/>
    </location>
</feature>
<feature type="transmembrane region" description="Helical" evidence="6">
    <location>
        <begin position="343"/>
        <end position="365"/>
    </location>
</feature>
<dbReference type="Pfam" id="PF07690">
    <property type="entry name" value="MFS_1"/>
    <property type="match status" value="1"/>
</dbReference>
<gene>
    <name evidence="8" type="ORF">SAMD00020551_0984</name>
</gene>
<feature type="domain" description="Major facilitator superfamily (MFS) profile" evidence="7">
    <location>
        <begin position="1"/>
        <end position="394"/>
    </location>
</feature>
<proteinExistence type="predicted"/>